<proteinExistence type="predicted"/>
<accession>A0A9W6WEA6</accession>
<evidence type="ECO:0000313" key="1">
    <source>
        <dbReference type="EMBL" id="GME85754.1"/>
    </source>
</evidence>
<dbReference type="EMBL" id="BSXU01018842">
    <property type="protein sequence ID" value="GME85754.1"/>
    <property type="molecule type" value="Genomic_DNA"/>
</dbReference>
<sequence length="502" mass="58056">MEHLQLAVPSMKRLYLDFEDELDFDQDCVDFLVLANTFIRKHKNLYIHFDVMFLGSAIESCWIFDSNTQLSLPLHTPYPGYIEEIDRAEQWCSVSGLTSFKARTFETPMSFLTNTETIPFIRAINSTVSRVQLKCFSPKYEIVLDGFRSLKQLSIRFSVLNKFPRLPESLRELEIEYVNDLTMSDMDHGITLPTRLCSLIWHGNLACFTLPKILNIDKLLYLKDVSVEISPFEYIDLVGEEGYDVDDYVTSEFLRVTNTCTIEQLQQFVSQLPSDLEILKINIYGCIRPNMDNYYAYCPDELSFKRFTNLNYLEFRCYSNDNPFNVSVFPAVTDLNFISHPVLTGCFAQGIRSLVVNLETYAESVSYFLSHFISKLTSLVDLFMDIHKTASADIRGVELPSKLCFFKIAFNLNYWCLNCEDPYYEDRKGCVILDTLPVQLSCLELDTVDGIQYDVIVDDCKGESISSIAKRIRFSKWLSHWIQYSHFDCDEESFGLESLYAS</sequence>
<protein>
    <submittedName>
        <fullName evidence="1">Unnamed protein product</fullName>
    </submittedName>
</protein>
<organism evidence="1 2">
    <name type="scientific">Ambrosiozyma monospora</name>
    <name type="common">Yeast</name>
    <name type="synonym">Endomycopsis monosporus</name>
    <dbReference type="NCBI Taxonomy" id="43982"/>
    <lineage>
        <taxon>Eukaryota</taxon>
        <taxon>Fungi</taxon>
        <taxon>Dikarya</taxon>
        <taxon>Ascomycota</taxon>
        <taxon>Saccharomycotina</taxon>
        <taxon>Pichiomycetes</taxon>
        <taxon>Pichiales</taxon>
        <taxon>Pichiaceae</taxon>
        <taxon>Ambrosiozyma</taxon>
    </lineage>
</organism>
<evidence type="ECO:0000313" key="2">
    <source>
        <dbReference type="Proteomes" id="UP001165063"/>
    </source>
</evidence>
<dbReference type="Proteomes" id="UP001165063">
    <property type="component" value="Unassembled WGS sequence"/>
</dbReference>
<dbReference type="AlphaFoldDB" id="A0A9W6WEA6"/>
<comment type="caution">
    <text evidence="1">The sequence shown here is derived from an EMBL/GenBank/DDBJ whole genome shotgun (WGS) entry which is preliminary data.</text>
</comment>
<gene>
    <name evidence="1" type="ORF">Amon01_001019200</name>
</gene>
<name>A0A9W6WEA6_AMBMO</name>
<reference evidence="1" key="1">
    <citation type="submission" date="2023-04" db="EMBL/GenBank/DDBJ databases">
        <title>Ambrosiozyma monospora NBRC 1965.</title>
        <authorList>
            <person name="Ichikawa N."/>
            <person name="Sato H."/>
            <person name="Tonouchi N."/>
        </authorList>
    </citation>
    <scope>NUCLEOTIDE SEQUENCE</scope>
    <source>
        <strain evidence="1">NBRC 1965</strain>
    </source>
</reference>
<keyword evidence="2" id="KW-1185">Reference proteome</keyword>